<feature type="compositionally biased region" description="Low complexity" evidence="1">
    <location>
        <begin position="80"/>
        <end position="108"/>
    </location>
</feature>
<dbReference type="AlphaFoldDB" id="A0A5B7H0Z2"/>
<evidence type="ECO:0000313" key="2">
    <source>
        <dbReference type="EMBL" id="MPC66221.1"/>
    </source>
</evidence>
<evidence type="ECO:0000256" key="1">
    <source>
        <dbReference type="SAM" id="MobiDB-lite"/>
    </source>
</evidence>
<proteinExistence type="predicted"/>
<comment type="caution">
    <text evidence="2">The sequence shown here is derived from an EMBL/GenBank/DDBJ whole genome shotgun (WGS) entry which is preliminary data.</text>
</comment>
<feature type="compositionally biased region" description="Pro residues" evidence="1">
    <location>
        <begin position="60"/>
        <end position="79"/>
    </location>
</feature>
<evidence type="ECO:0000313" key="3">
    <source>
        <dbReference type="Proteomes" id="UP000324222"/>
    </source>
</evidence>
<keyword evidence="3" id="KW-1185">Reference proteome</keyword>
<feature type="region of interest" description="Disordered" evidence="1">
    <location>
        <begin position="1"/>
        <end position="140"/>
    </location>
</feature>
<sequence>MHLNSPSQPRWKLRRWWRAGGRIKPTRRGLTQPGRRHHRHQQQDTRREPVLRHQLLALASPPPPPPLPPPPPPPPPPVPLCVSPLPGLSLSFPSSPSSSHPYPPYLQLRPRRQGTERSPLSLPHRTLPSTPPRAPAAKKSSPLRRLVVGVILPVAQSHLHDSRPADWIFSLMARMG</sequence>
<gene>
    <name evidence="2" type="ORF">E2C01_060368</name>
</gene>
<name>A0A5B7H0Z2_PORTR</name>
<protein>
    <submittedName>
        <fullName evidence="2">Uncharacterized protein</fullName>
    </submittedName>
</protein>
<reference evidence="2 3" key="1">
    <citation type="submission" date="2019-05" db="EMBL/GenBank/DDBJ databases">
        <title>Another draft genome of Portunus trituberculatus and its Hox gene families provides insights of decapod evolution.</title>
        <authorList>
            <person name="Jeong J.-H."/>
            <person name="Song I."/>
            <person name="Kim S."/>
            <person name="Choi T."/>
            <person name="Kim D."/>
            <person name="Ryu S."/>
            <person name="Kim W."/>
        </authorList>
    </citation>
    <scope>NUCLEOTIDE SEQUENCE [LARGE SCALE GENOMIC DNA]</scope>
    <source>
        <tissue evidence="2">Muscle</tissue>
    </source>
</reference>
<dbReference type="EMBL" id="VSRR010024476">
    <property type="protein sequence ID" value="MPC66221.1"/>
    <property type="molecule type" value="Genomic_DNA"/>
</dbReference>
<accession>A0A5B7H0Z2</accession>
<dbReference type="Proteomes" id="UP000324222">
    <property type="component" value="Unassembled WGS sequence"/>
</dbReference>
<organism evidence="2 3">
    <name type="scientific">Portunus trituberculatus</name>
    <name type="common">Swimming crab</name>
    <name type="synonym">Neptunus trituberculatus</name>
    <dbReference type="NCBI Taxonomy" id="210409"/>
    <lineage>
        <taxon>Eukaryota</taxon>
        <taxon>Metazoa</taxon>
        <taxon>Ecdysozoa</taxon>
        <taxon>Arthropoda</taxon>
        <taxon>Crustacea</taxon>
        <taxon>Multicrustacea</taxon>
        <taxon>Malacostraca</taxon>
        <taxon>Eumalacostraca</taxon>
        <taxon>Eucarida</taxon>
        <taxon>Decapoda</taxon>
        <taxon>Pleocyemata</taxon>
        <taxon>Brachyura</taxon>
        <taxon>Eubrachyura</taxon>
        <taxon>Portunoidea</taxon>
        <taxon>Portunidae</taxon>
        <taxon>Portuninae</taxon>
        <taxon>Portunus</taxon>
    </lineage>
</organism>
<feature type="compositionally biased region" description="Basic and acidic residues" evidence="1">
    <location>
        <begin position="41"/>
        <end position="51"/>
    </location>
</feature>